<evidence type="ECO:0000259" key="6">
    <source>
        <dbReference type="PROSITE" id="PS50111"/>
    </source>
</evidence>
<sequence length="540" mass="57048">MLRQLTIGPRLGAGFAVLVMLMALIAGAATLAINAMQAGARQIVGRDLVKTELAHTVMETAAANAMKLVRLVAAPSQEARIPLYKDIDANKAVLDKALAQLLPLADSPQETTLLEQVKAQGQAYNQIFVDAADLLEGDERAEAQKLLETRTLPALDSLVATSRQVVELETHRAEQGAQDADARSQQAKQAMLALGGASLLISVLLAWRITRSIVRPLHEAGAAVERVAAGDLRTPLQAEGRDEPALLLRGVARMQGSLREMIGAVNAGAAQVGESADTLARAAEQIAQRSQAQDRMASTIATAVEALNQQAHSVADTAQHTRSLAEEAVALAEHGRGLVGDAARDVGRLSDAVAASAREVNAVQQRSDSIAGSVDTIRELSDQTNLLALNAAIEAARAGEQGRGFAVVADEVRALATRATQSTHEIHQMIDAMRQQTRAAVQGMDAGVGEVRQGVAQVESIVEPLATLSQRSRASFESMEQLAHAAEQQSGAAQDILRHSRDIAVLASENHGLVRDAVSTSQALTEAASRMRQAMAQFSC</sequence>
<dbReference type="InterPro" id="IPR003660">
    <property type="entry name" value="HAMP_dom"/>
</dbReference>
<organism evidence="8 9">
    <name type="scientific">Rivihabitans pingtungensis</name>
    <dbReference type="NCBI Taxonomy" id="1054498"/>
    <lineage>
        <taxon>Bacteria</taxon>
        <taxon>Pseudomonadati</taxon>
        <taxon>Pseudomonadota</taxon>
        <taxon>Betaproteobacteria</taxon>
        <taxon>Neisseriales</taxon>
        <taxon>Aquaspirillaceae</taxon>
        <taxon>Rivihabitans</taxon>
    </lineage>
</organism>
<dbReference type="InterPro" id="IPR047347">
    <property type="entry name" value="YvaQ-like_sensor"/>
</dbReference>
<dbReference type="FunFam" id="1.10.287.950:FF:000001">
    <property type="entry name" value="Methyl-accepting chemotaxis sensory transducer"/>
    <property type="match status" value="1"/>
</dbReference>
<accession>A0A318KML8</accession>
<dbReference type="Proteomes" id="UP000247555">
    <property type="component" value="Unassembled WGS sequence"/>
</dbReference>
<proteinExistence type="inferred from homology"/>
<dbReference type="InterPro" id="IPR004089">
    <property type="entry name" value="MCPsignal_dom"/>
</dbReference>
<dbReference type="PROSITE" id="PS50885">
    <property type="entry name" value="HAMP"/>
    <property type="match status" value="1"/>
</dbReference>
<evidence type="ECO:0000256" key="2">
    <source>
        <dbReference type="ARBA" id="ARBA00023224"/>
    </source>
</evidence>
<dbReference type="CDD" id="cd19411">
    <property type="entry name" value="MCP2201-like_sensor"/>
    <property type="match status" value="1"/>
</dbReference>
<protein>
    <submittedName>
        <fullName evidence="8">Methyl-accepting chemotaxis protein</fullName>
    </submittedName>
</protein>
<dbReference type="PANTHER" id="PTHR32089">
    <property type="entry name" value="METHYL-ACCEPTING CHEMOTAXIS PROTEIN MCPB"/>
    <property type="match status" value="1"/>
</dbReference>
<dbReference type="InterPro" id="IPR024478">
    <property type="entry name" value="HlyB_4HB_MCP"/>
</dbReference>
<dbReference type="AlphaFoldDB" id="A0A318KML8"/>
<keyword evidence="5" id="KW-1133">Transmembrane helix</keyword>
<comment type="caution">
    <text evidence="8">The sequence shown here is derived from an EMBL/GenBank/DDBJ whole genome shotgun (WGS) entry which is preliminary data.</text>
</comment>
<feature type="transmembrane region" description="Helical" evidence="5">
    <location>
        <begin position="12"/>
        <end position="33"/>
    </location>
</feature>
<evidence type="ECO:0000256" key="3">
    <source>
        <dbReference type="ARBA" id="ARBA00029447"/>
    </source>
</evidence>
<keyword evidence="5" id="KW-0812">Transmembrane</keyword>
<dbReference type="SUPFAM" id="SSF58104">
    <property type="entry name" value="Methyl-accepting chemotaxis protein (MCP) signaling domain"/>
    <property type="match status" value="1"/>
</dbReference>
<name>A0A318KML8_9NEIS</name>
<gene>
    <name evidence="8" type="ORF">DFR34_10734</name>
</gene>
<dbReference type="PROSITE" id="PS50111">
    <property type="entry name" value="CHEMOTAXIS_TRANSDUC_2"/>
    <property type="match status" value="1"/>
</dbReference>
<evidence type="ECO:0000259" key="7">
    <source>
        <dbReference type="PROSITE" id="PS50885"/>
    </source>
</evidence>
<dbReference type="Pfam" id="PF00015">
    <property type="entry name" value="MCPsignal"/>
    <property type="match status" value="1"/>
</dbReference>
<dbReference type="OrthoDB" id="5697404at2"/>
<reference evidence="8 9" key="1">
    <citation type="submission" date="2018-05" db="EMBL/GenBank/DDBJ databases">
        <title>Genomic Encyclopedia of Type Strains, Phase IV (KMG-IV): sequencing the most valuable type-strain genomes for metagenomic binning, comparative biology and taxonomic classification.</title>
        <authorList>
            <person name="Goeker M."/>
        </authorList>
    </citation>
    <scope>NUCLEOTIDE SEQUENCE [LARGE SCALE GENOMIC DNA]</scope>
    <source>
        <strain evidence="8 9">DSM 29661</strain>
    </source>
</reference>
<keyword evidence="9" id="KW-1185">Reference proteome</keyword>
<dbReference type="GO" id="GO:0007165">
    <property type="term" value="P:signal transduction"/>
    <property type="evidence" value="ECO:0007669"/>
    <property type="project" value="UniProtKB-KW"/>
</dbReference>
<dbReference type="GO" id="GO:0006935">
    <property type="term" value="P:chemotaxis"/>
    <property type="evidence" value="ECO:0007669"/>
    <property type="project" value="UniProtKB-ARBA"/>
</dbReference>
<comment type="subcellular location">
    <subcellularLocation>
        <location evidence="1">Membrane</location>
    </subcellularLocation>
</comment>
<dbReference type="RefSeq" id="WP_158281760.1">
    <property type="nucleotide sequence ID" value="NZ_DAIPEO010000245.1"/>
</dbReference>
<evidence type="ECO:0000256" key="5">
    <source>
        <dbReference type="SAM" id="Phobius"/>
    </source>
</evidence>
<dbReference type="Gene3D" id="1.10.287.950">
    <property type="entry name" value="Methyl-accepting chemotaxis protein"/>
    <property type="match status" value="1"/>
</dbReference>
<feature type="domain" description="Methyl-accepting transducer" evidence="6">
    <location>
        <begin position="268"/>
        <end position="504"/>
    </location>
</feature>
<evidence type="ECO:0000313" key="8">
    <source>
        <dbReference type="EMBL" id="PXX79284.1"/>
    </source>
</evidence>
<feature type="domain" description="HAMP" evidence="7">
    <location>
        <begin position="211"/>
        <end position="263"/>
    </location>
</feature>
<evidence type="ECO:0000256" key="4">
    <source>
        <dbReference type="PROSITE-ProRule" id="PRU00284"/>
    </source>
</evidence>
<dbReference type="PANTHER" id="PTHR32089:SF120">
    <property type="entry name" value="METHYL-ACCEPTING CHEMOTAXIS PROTEIN TLPQ"/>
    <property type="match status" value="1"/>
</dbReference>
<keyword evidence="2 4" id="KW-0807">Transducer</keyword>
<keyword evidence="5" id="KW-0472">Membrane</keyword>
<dbReference type="CDD" id="cd06225">
    <property type="entry name" value="HAMP"/>
    <property type="match status" value="1"/>
</dbReference>
<dbReference type="SMART" id="SM00283">
    <property type="entry name" value="MA"/>
    <property type="match status" value="1"/>
</dbReference>
<dbReference type="GO" id="GO:0016020">
    <property type="term" value="C:membrane"/>
    <property type="evidence" value="ECO:0007669"/>
    <property type="project" value="UniProtKB-SubCell"/>
</dbReference>
<dbReference type="SMART" id="SM00304">
    <property type="entry name" value="HAMP"/>
    <property type="match status" value="2"/>
</dbReference>
<dbReference type="EMBL" id="QJKI01000007">
    <property type="protein sequence ID" value="PXX79284.1"/>
    <property type="molecule type" value="Genomic_DNA"/>
</dbReference>
<evidence type="ECO:0000256" key="1">
    <source>
        <dbReference type="ARBA" id="ARBA00004370"/>
    </source>
</evidence>
<evidence type="ECO:0000313" key="9">
    <source>
        <dbReference type="Proteomes" id="UP000247555"/>
    </source>
</evidence>
<dbReference type="Pfam" id="PF00672">
    <property type="entry name" value="HAMP"/>
    <property type="match status" value="1"/>
</dbReference>
<dbReference type="Pfam" id="PF12729">
    <property type="entry name" value="4HB_MCP_1"/>
    <property type="match status" value="1"/>
</dbReference>
<comment type="similarity">
    <text evidence="3">Belongs to the methyl-accepting chemotaxis (MCP) protein family.</text>
</comment>